<dbReference type="EnsemblPlants" id="Zm00001eb138960_T001">
    <property type="protein sequence ID" value="Zm00001eb138960_P001"/>
    <property type="gene ID" value="Zm00001eb138960"/>
</dbReference>
<dbReference type="Proteomes" id="UP000007305">
    <property type="component" value="Chromosome 3"/>
</dbReference>
<dbReference type="Gramene" id="Zm00001eb138960_T001">
    <property type="protein sequence ID" value="Zm00001eb138960_P001"/>
    <property type="gene ID" value="Zm00001eb138960"/>
</dbReference>
<feature type="compositionally biased region" description="Low complexity" evidence="1">
    <location>
        <begin position="160"/>
        <end position="170"/>
    </location>
</feature>
<evidence type="ECO:0000313" key="3">
    <source>
        <dbReference type="Proteomes" id="UP000007305"/>
    </source>
</evidence>
<accession>A0A804N6L4</accession>
<protein>
    <submittedName>
        <fullName evidence="2">Uncharacterized protein</fullName>
    </submittedName>
</protein>
<feature type="region of interest" description="Disordered" evidence="1">
    <location>
        <begin position="1"/>
        <end position="24"/>
    </location>
</feature>
<proteinExistence type="predicted"/>
<feature type="compositionally biased region" description="Basic residues" evidence="1">
    <location>
        <begin position="217"/>
        <end position="226"/>
    </location>
</feature>
<evidence type="ECO:0000256" key="1">
    <source>
        <dbReference type="SAM" id="MobiDB-lite"/>
    </source>
</evidence>
<dbReference type="InParanoid" id="A0A804N6L4"/>
<feature type="region of interest" description="Disordered" evidence="1">
    <location>
        <begin position="154"/>
        <end position="237"/>
    </location>
</feature>
<evidence type="ECO:0000313" key="2">
    <source>
        <dbReference type="EnsemblPlants" id="Zm00001eb138960_P001"/>
    </source>
</evidence>
<name>A0A804N6L4_MAIZE</name>
<reference evidence="2" key="3">
    <citation type="submission" date="2021-05" db="UniProtKB">
        <authorList>
            <consortium name="EnsemblPlants"/>
        </authorList>
    </citation>
    <scope>IDENTIFICATION</scope>
    <source>
        <strain evidence="2">cv. B73</strain>
    </source>
</reference>
<reference evidence="2" key="2">
    <citation type="submission" date="2019-07" db="EMBL/GenBank/DDBJ databases">
        <authorList>
            <person name="Seetharam A."/>
            <person name="Woodhouse M."/>
            <person name="Cannon E."/>
        </authorList>
    </citation>
    <scope>NUCLEOTIDE SEQUENCE [LARGE SCALE GENOMIC DNA]</scope>
    <source>
        <strain evidence="2">cv. B73</strain>
    </source>
</reference>
<keyword evidence="3" id="KW-1185">Reference proteome</keyword>
<reference evidence="3" key="1">
    <citation type="submission" date="2015-12" db="EMBL/GenBank/DDBJ databases">
        <title>Update maize B73 reference genome by single molecule sequencing technologies.</title>
        <authorList>
            <consortium name="Maize Genome Sequencing Project"/>
            <person name="Ware D."/>
        </authorList>
    </citation>
    <scope>NUCLEOTIDE SEQUENCE [LARGE SCALE GENOMIC DNA]</scope>
    <source>
        <strain evidence="3">cv. B73</strain>
    </source>
</reference>
<sequence length="237" mass="24780">MGRHHQGDLIIHQASTEPKSRQGKNCVSDHTYFNVPNARTSTEPVSRAVILRSDQIDTPLLITHLRLPWTTDRPGTCSGGGGGDEPAGVEGGAVSDIHGALAPVQVEEGHEPAAAAGSDPPPALGAPGRFCCWLCRHWPELSDAVVVVVPGALGEGGHEGVVVPGAPPSRGRAERRRRQRGASASGRGQPDAGRVLGHARLALPRKWHERGGGTGARGRRRRRAEGRRRAGDGGGGG</sequence>
<dbReference type="AlphaFoldDB" id="A0A804N6L4"/>
<organism evidence="2 3">
    <name type="scientific">Zea mays</name>
    <name type="common">Maize</name>
    <dbReference type="NCBI Taxonomy" id="4577"/>
    <lineage>
        <taxon>Eukaryota</taxon>
        <taxon>Viridiplantae</taxon>
        <taxon>Streptophyta</taxon>
        <taxon>Embryophyta</taxon>
        <taxon>Tracheophyta</taxon>
        <taxon>Spermatophyta</taxon>
        <taxon>Magnoliopsida</taxon>
        <taxon>Liliopsida</taxon>
        <taxon>Poales</taxon>
        <taxon>Poaceae</taxon>
        <taxon>PACMAD clade</taxon>
        <taxon>Panicoideae</taxon>
        <taxon>Andropogonodae</taxon>
        <taxon>Andropogoneae</taxon>
        <taxon>Tripsacinae</taxon>
        <taxon>Zea</taxon>
    </lineage>
</organism>
<dbReference type="FunCoup" id="A0A804N6L4">
    <property type="interactions" value="473"/>
</dbReference>